<sequence>MSFLNFLKDAAKEVSREVTNIVKPPNHKVELKYFKQKHNFTYLSKCPKCGAEGGGRETHVQSLYYIDGKPETYQNGQPIIRWVSRSGNISDYWGGCWCRQTSVFVGKCQHCGRTVAFFKGNLFKQGKEAIKLLSSAVTAINSGFGAARKIGGFVHDVYQSYENAKNSDVPLTESRVGYCSFCNTEHVYCDVCDSTTQITHTPGKMIQDFRCAN</sequence>
<name>A0A380SA25_FIBSU</name>
<evidence type="ECO:0000313" key="2">
    <source>
        <dbReference type="Proteomes" id="UP000255423"/>
    </source>
</evidence>
<proteinExistence type="predicted"/>
<reference evidence="1 2" key="1">
    <citation type="submission" date="2017-08" db="EMBL/GenBank/DDBJ databases">
        <authorList>
            <person name="de Groot N.N."/>
        </authorList>
    </citation>
    <scope>NUCLEOTIDE SEQUENCE [LARGE SCALE GENOMIC DNA]</scope>
    <source>
        <strain evidence="1 2">HM2</strain>
    </source>
</reference>
<protein>
    <submittedName>
        <fullName evidence="1">Uncharacterized protein</fullName>
    </submittedName>
</protein>
<accession>A0A380SA25</accession>
<dbReference type="EMBL" id="UHJL01000006">
    <property type="protein sequence ID" value="SUQ26086.1"/>
    <property type="molecule type" value="Genomic_DNA"/>
</dbReference>
<dbReference type="AlphaFoldDB" id="A0A380SA25"/>
<gene>
    <name evidence="1" type="ORF">SAMN05661053_2892</name>
</gene>
<dbReference type="Proteomes" id="UP000255423">
    <property type="component" value="Unassembled WGS sequence"/>
</dbReference>
<dbReference type="RefSeq" id="WP_146196782.1">
    <property type="nucleotide sequence ID" value="NZ_UHJL01000006.1"/>
</dbReference>
<evidence type="ECO:0000313" key="1">
    <source>
        <dbReference type="EMBL" id="SUQ26086.1"/>
    </source>
</evidence>
<organism evidence="1 2">
    <name type="scientific">Fibrobacter succinogenes</name>
    <name type="common">Bacteroides succinogenes</name>
    <dbReference type="NCBI Taxonomy" id="833"/>
    <lineage>
        <taxon>Bacteria</taxon>
        <taxon>Pseudomonadati</taxon>
        <taxon>Fibrobacterota</taxon>
        <taxon>Fibrobacteria</taxon>
        <taxon>Fibrobacterales</taxon>
        <taxon>Fibrobacteraceae</taxon>
        <taxon>Fibrobacter</taxon>
    </lineage>
</organism>